<dbReference type="SUPFAM" id="SSF53756">
    <property type="entry name" value="UDP-Glycosyltransferase/glycogen phosphorylase"/>
    <property type="match status" value="1"/>
</dbReference>
<evidence type="ECO:0000256" key="1">
    <source>
        <dbReference type="SAM" id="Phobius"/>
    </source>
</evidence>
<dbReference type="AlphaFoldDB" id="A0A254ND74"/>
<sequence length="413" mass="44475">MKVLLLSQHFWPESFRINEVAQSLVEQGCEVTVLTGKPNYPDGDIFPGYQVAGVQRERHEGYEIVRVPLMPRGRGGARRLVLNYLSFLAAASVLGPWALRGRRFDAIFVYGTSPILQAIAAIVLKWIKRAALVVWVQDLWPDSLEITGFVRNRRLLAAVAVVVRWIYRRSDLLLVQSPAFMAPVLAMAGPTPVAVHENPADRASASAAFAPTTLQLERTAFNIVFAGNLGTVQSLDCVLDAAERLGAPSGVRWVLVGSGARDGWLADQVKARGLTQVTLAGRLPPEQMPAVFEQADALLVSLTGGPALSRTVPSKIQAYLAAGRPILASMDGEGARVVQAAGAGLACAAEDAAALAAAAQALRDLPPEARQRMGEAGRRYYAEHYDPDRLARALVGHLTGAVAARNRQEKKVQ</sequence>
<dbReference type="PANTHER" id="PTHR45947:SF3">
    <property type="entry name" value="SULFOQUINOVOSYL TRANSFERASE SQD2"/>
    <property type="match status" value="1"/>
</dbReference>
<dbReference type="RefSeq" id="WP_088483615.1">
    <property type="nucleotide sequence ID" value="NZ_NISI01000005.1"/>
</dbReference>
<dbReference type="GO" id="GO:0016758">
    <property type="term" value="F:hexosyltransferase activity"/>
    <property type="evidence" value="ECO:0007669"/>
    <property type="project" value="TreeGrafter"/>
</dbReference>
<keyword evidence="3" id="KW-0808">Transferase</keyword>
<feature type="domain" description="Glycosyltransferase subfamily 4-like N-terminal" evidence="2">
    <location>
        <begin position="16"/>
        <end position="198"/>
    </location>
</feature>
<keyword evidence="1" id="KW-1133">Transmembrane helix</keyword>
<proteinExistence type="predicted"/>
<dbReference type="InterPro" id="IPR050194">
    <property type="entry name" value="Glycosyltransferase_grp1"/>
</dbReference>
<protein>
    <submittedName>
        <fullName evidence="3">Glycosyltransferase WbuB</fullName>
    </submittedName>
</protein>
<keyword evidence="1" id="KW-0472">Membrane</keyword>
<feature type="transmembrane region" description="Helical" evidence="1">
    <location>
        <begin position="80"/>
        <end position="100"/>
    </location>
</feature>
<dbReference type="PANTHER" id="PTHR45947">
    <property type="entry name" value="SULFOQUINOVOSYL TRANSFERASE SQD2"/>
    <property type="match status" value="1"/>
</dbReference>
<dbReference type="Pfam" id="PF13579">
    <property type="entry name" value="Glyco_trans_4_4"/>
    <property type="match status" value="1"/>
</dbReference>
<reference evidence="3 4" key="1">
    <citation type="journal article" date="2007" name="Int. J. Syst. Evol. Microbiol.">
        <title>Description of Pelomonas aquatica sp. nov. and Pelomonas puraquae sp. nov., isolated from industrial and haemodialysis water.</title>
        <authorList>
            <person name="Gomila M."/>
            <person name="Bowien B."/>
            <person name="Falsen E."/>
            <person name="Moore E.R."/>
            <person name="Lalucat J."/>
        </authorList>
    </citation>
    <scope>NUCLEOTIDE SEQUENCE [LARGE SCALE GENOMIC DNA]</scope>
    <source>
        <strain evidence="3 4">CCUG 52769</strain>
    </source>
</reference>
<keyword evidence="4" id="KW-1185">Reference proteome</keyword>
<keyword evidence="1" id="KW-0812">Transmembrane</keyword>
<dbReference type="InterPro" id="IPR028098">
    <property type="entry name" value="Glyco_trans_4-like_N"/>
</dbReference>
<dbReference type="Proteomes" id="UP000197446">
    <property type="component" value="Unassembled WGS sequence"/>
</dbReference>
<evidence type="ECO:0000259" key="2">
    <source>
        <dbReference type="Pfam" id="PF13579"/>
    </source>
</evidence>
<dbReference type="OrthoDB" id="9787293at2"/>
<evidence type="ECO:0000313" key="3">
    <source>
        <dbReference type="EMBL" id="OWR03378.1"/>
    </source>
</evidence>
<gene>
    <name evidence="3" type="ORF">CDO81_12810</name>
</gene>
<name>A0A254ND74_9BURK</name>
<dbReference type="CDD" id="cd03794">
    <property type="entry name" value="GT4_WbuB-like"/>
    <property type="match status" value="1"/>
</dbReference>
<evidence type="ECO:0000313" key="4">
    <source>
        <dbReference type="Proteomes" id="UP000197446"/>
    </source>
</evidence>
<dbReference type="EMBL" id="NISI01000005">
    <property type="protein sequence ID" value="OWR03378.1"/>
    <property type="molecule type" value="Genomic_DNA"/>
</dbReference>
<organism evidence="3 4">
    <name type="scientific">Roseateles puraquae</name>
    <dbReference type="NCBI Taxonomy" id="431059"/>
    <lineage>
        <taxon>Bacteria</taxon>
        <taxon>Pseudomonadati</taxon>
        <taxon>Pseudomonadota</taxon>
        <taxon>Betaproteobacteria</taxon>
        <taxon>Burkholderiales</taxon>
        <taxon>Sphaerotilaceae</taxon>
        <taxon>Roseateles</taxon>
    </lineage>
</organism>
<dbReference type="Gene3D" id="3.40.50.2000">
    <property type="entry name" value="Glycogen Phosphorylase B"/>
    <property type="match status" value="2"/>
</dbReference>
<accession>A0A254ND74</accession>
<comment type="caution">
    <text evidence="3">The sequence shown here is derived from an EMBL/GenBank/DDBJ whole genome shotgun (WGS) entry which is preliminary data.</text>
</comment>
<dbReference type="Pfam" id="PF13692">
    <property type="entry name" value="Glyco_trans_1_4"/>
    <property type="match status" value="1"/>
</dbReference>